<evidence type="ECO:0000256" key="2">
    <source>
        <dbReference type="ARBA" id="ARBA00022771"/>
    </source>
</evidence>
<dbReference type="Gene3D" id="6.10.140.2220">
    <property type="match status" value="1"/>
</dbReference>
<keyword evidence="1" id="KW-0479">Metal-binding</keyword>
<evidence type="ECO:0000256" key="1">
    <source>
        <dbReference type="ARBA" id="ARBA00022723"/>
    </source>
</evidence>
<dbReference type="OrthoDB" id="3270372at2759"/>
<accession>A0A8H6H9T7</accession>
<evidence type="ECO:0000256" key="6">
    <source>
        <dbReference type="SAM" id="Phobius"/>
    </source>
</evidence>
<keyword evidence="2 4" id="KW-0863">Zinc-finger</keyword>
<keyword evidence="6" id="KW-0472">Membrane</keyword>
<dbReference type="SUPFAM" id="SSF144232">
    <property type="entry name" value="HIT/MYND zinc finger-like"/>
    <property type="match status" value="1"/>
</dbReference>
<dbReference type="PROSITE" id="PS50865">
    <property type="entry name" value="ZF_MYND_2"/>
    <property type="match status" value="1"/>
</dbReference>
<evidence type="ECO:0000313" key="8">
    <source>
        <dbReference type="EMBL" id="KAF6743038.1"/>
    </source>
</evidence>
<organism evidence="8 9">
    <name type="scientific">Ephemerocybe angulata</name>
    <dbReference type="NCBI Taxonomy" id="980116"/>
    <lineage>
        <taxon>Eukaryota</taxon>
        <taxon>Fungi</taxon>
        <taxon>Dikarya</taxon>
        <taxon>Basidiomycota</taxon>
        <taxon>Agaricomycotina</taxon>
        <taxon>Agaricomycetes</taxon>
        <taxon>Agaricomycetidae</taxon>
        <taxon>Agaricales</taxon>
        <taxon>Agaricineae</taxon>
        <taxon>Psathyrellaceae</taxon>
        <taxon>Ephemerocybe</taxon>
    </lineage>
</organism>
<keyword evidence="6" id="KW-1133">Transmembrane helix</keyword>
<dbReference type="AlphaFoldDB" id="A0A8H6H9T7"/>
<evidence type="ECO:0000256" key="5">
    <source>
        <dbReference type="SAM" id="MobiDB-lite"/>
    </source>
</evidence>
<protein>
    <recommendedName>
        <fullName evidence="7">MYND-type domain-containing protein</fullName>
    </recommendedName>
</protein>
<evidence type="ECO:0000259" key="7">
    <source>
        <dbReference type="PROSITE" id="PS50865"/>
    </source>
</evidence>
<feature type="domain" description="MYND-type" evidence="7">
    <location>
        <begin position="399"/>
        <end position="443"/>
    </location>
</feature>
<dbReference type="Proteomes" id="UP000521943">
    <property type="component" value="Unassembled WGS sequence"/>
</dbReference>
<proteinExistence type="predicted"/>
<evidence type="ECO:0000256" key="4">
    <source>
        <dbReference type="PROSITE-ProRule" id="PRU00134"/>
    </source>
</evidence>
<dbReference type="EMBL" id="JACGCI010000160">
    <property type="protein sequence ID" value="KAF6743038.1"/>
    <property type="molecule type" value="Genomic_DNA"/>
</dbReference>
<evidence type="ECO:0000256" key="3">
    <source>
        <dbReference type="ARBA" id="ARBA00022833"/>
    </source>
</evidence>
<name>A0A8H6H9T7_9AGAR</name>
<keyword evidence="6" id="KW-0812">Transmembrane</keyword>
<reference evidence="8 9" key="1">
    <citation type="submission" date="2020-07" db="EMBL/GenBank/DDBJ databases">
        <title>Comparative genomics of pyrophilous fungi reveals a link between fire events and developmental genes.</title>
        <authorList>
            <consortium name="DOE Joint Genome Institute"/>
            <person name="Steindorff A.S."/>
            <person name="Carver A."/>
            <person name="Calhoun S."/>
            <person name="Stillman K."/>
            <person name="Liu H."/>
            <person name="Lipzen A."/>
            <person name="Pangilinan J."/>
            <person name="Labutti K."/>
            <person name="Bruns T.D."/>
            <person name="Grigoriev I.V."/>
        </authorList>
    </citation>
    <scope>NUCLEOTIDE SEQUENCE [LARGE SCALE GENOMIC DNA]</scope>
    <source>
        <strain evidence="8 9">CBS 144469</strain>
    </source>
</reference>
<comment type="caution">
    <text evidence="8">The sequence shown here is derived from an EMBL/GenBank/DDBJ whole genome shotgun (WGS) entry which is preliminary data.</text>
</comment>
<dbReference type="InterPro" id="IPR002893">
    <property type="entry name" value="Znf_MYND"/>
</dbReference>
<keyword evidence="3" id="KW-0862">Zinc</keyword>
<feature type="region of interest" description="Disordered" evidence="5">
    <location>
        <begin position="185"/>
        <end position="204"/>
    </location>
</feature>
<evidence type="ECO:0000313" key="9">
    <source>
        <dbReference type="Proteomes" id="UP000521943"/>
    </source>
</evidence>
<gene>
    <name evidence="8" type="ORF">DFP72DRAFT_152088</name>
</gene>
<dbReference type="GO" id="GO:0008270">
    <property type="term" value="F:zinc ion binding"/>
    <property type="evidence" value="ECO:0007669"/>
    <property type="project" value="UniProtKB-KW"/>
</dbReference>
<keyword evidence="9" id="KW-1185">Reference proteome</keyword>
<feature type="transmembrane region" description="Helical" evidence="6">
    <location>
        <begin position="160"/>
        <end position="181"/>
    </location>
</feature>
<sequence>MAIPPVDTENIIRGLMRAGASHADTISMIEKYLGKPKPPGPPMPFRTAVEIMISTMHNPTGPQSCALKFYHAAGRFRWETEKHNDSPSELRQFLESYPDVMRATIAFLTRKQPSADHIAMLKHLQKCRCDTSDREAYDMLHHSPTGCNDTRLYLFDERVFYIYCALAFLIDCLLLVLGNMTPGKFRKTHSRSDPTSSRSSEQPWPHGIDDLLPHGLADSVDGLDLWAADEHRGHLFLRLAGAIARFYPSFGVAIMSKGPDFSLGLLRPTQHLSSAMDAYDKRPSWWQPSGDDPRFGVRLLYVLHFINALSNCDARPYVAMMGSAFAKQALLPVLLRGIGILGLADINPHFPQEFIDMSLVMAVINRKPQDTRTLPKKLTDLIGECFKALRLAHQGGCFNITCLPKSGLVRDRQCAKCDLIRYCDKKCQTEAWKDPKFPHKAVCATIKYLREGLGSEIWGCVVTPTPLFTITDFKKACKQKNIDMRFVKGVGAHIICVQSSQICYRAMNHS</sequence>
<dbReference type="Pfam" id="PF01753">
    <property type="entry name" value="zf-MYND"/>
    <property type="match status" value="1"/>
</dbReference>